<dbReference type="InterPro" id="IPR000941">
    <property type="entry name" value="Enolase"/>
</dbReference>
<dbReference type="SMART" id="SM01192">
    <property type="entry name" value="Enolase_C"/>
    <property type="match status" value="1"/>
</dbReference>
<evidence type="ECO:0000256" key="4">
    <source>
        <dbReference type="ARBA" id="ARBA00023152"/>
    </source>
</evidence>
<feature type="domain" description="Enolase C-terminal TIM barrel" evidence="8">
    <location>
        <begin position="273"/>
        <end position="558"/>
    </location>
</feature>
<feature type="compositionally biased region" description="Pro residues" evidence="7">
    <location>
        <begin position="222"/>
        <end position="232"/>
    </location>
</feature>
<dbReference type="EMBL" id="JAFJMO010000018">
    <property type="protein sequence ID" value="KAJ8250610.1"/>
    <property type="molecule type" value="Genomic_DNA"/>
</dbReference>
<evidence type="ECO:0000256" key="5">
    <source>
        <dbReference type="ARBA" id="ARBA00023239"/>
    </source>
</evidence>
<feature type="compositionally biased region" description="Basic and acidic residues" evidence="7">
    <location>
        <begin position="35"/>
        <end position="47"/>
    </location>
</feature>
<dbReference type="InterPro" id="IPR020811">
    <property type="entry name" value="Enolase_N"/>
</dbReference>
<evidence type="ECO:0000313" key="11">
    <source>
        <dbReference type="Proteomes" id="UP001152803"/>
    </source>
</evidence>
<evidence type="ECO:0000256" key="1">
    <source>
        <dbReference type="ARBA" id="ARBA00005031"/>
    </source>
</evidence>
<proteinExistence type="inferred from homology"/>
<dbReference type="PROSITE" id="PS51257">
    <property type="entry name" value="PROKAR_LIPOPROTEIN"/>
    <property type="match status" value="1"/>
</dbReference>
<dbReference type="Proteomes" id="UP001152803">
    <property type="component" value="Unassembled WGS sequence"/>
</dbReference>
<dbReference type="SUPFAM" id="SSF51604">
    <property type="entry name" value="Enolase C-terminal domain-like"/>
    <property type="match status" value="1"/>
</dbReference>
<keyword evidence="4" id="KW-0324">Glycolysis</keyword>
<evidence type="ECO:0000313" key="10">
    <source>
        <dbReference type="EMBL" id="KAJ8250610.1"/>
    </source>
</evidence>
<feature type="region of interest" description="Disordered" evidence="7">
    <location>
        <begin position="1"/>
        <end position="20"/>
    </location>
</feature>
<dbReference type="SUPFAM" id="SSF54826">
    <property type="entry name" value="Enolase N-terminal domain-like"/>
    <property type="match status" value="1"/>
</dbReference>
<comment type="pathway">
    <text evidence="1">Carbohydrate degradation; glycolysis; pyruvate from D-glyceraldehyde 3-phosphate: step 4/5.</text>
</comment>
<dbReference type="GO" id="GO:0000287">
    <property type="term" value="F:magnesium ion binding"/>
    <property type="evidence" value="ECO:0007669"/>
    <property type="project" value="InterPro"/>
</dbReference>
<sequence>MEDTTEKKDTRPRQNTSRVSVLAGCASVGCQASAEPRRGAREERRPGAEAFRAMLSHYSHAQPAAAARRLTVTRPDGQQGGSGRAKRVDINSATPPFQPRRGLQVSESHTEPRGGAGQNPGSANGNDRRKEAVMTAVRWINDSLCPMLKGFEPGDQTGVDKLLSDFYLAHFLEDQERQAREKDNQQSSEPVPEPATPPKSSLMLSKNCERAQSRKKNSTEKPIPPAEPPVPVLPGSVAVGTVSLAVAKAGAEIGGVPLYHHITTLKRPQFSGEIHMPLPMVTVLSCGRLSPGKLNLMEEVMVLPKAGQTIKQFLATVLELQREITGIMNAASKTGPALNAVSDSGALVIGYDRPEQPLDLISEASHNLGFVLGDVMSLAINCAGHELMDYQKGKYDAITGSPKSPNELVELYESLTSKYPAVIALIDPFRKEDQEQWERLSSVLGNTYLLSEAVSKTSGSHTLPGTRGFILQQTNEVTVTDLIHLTRQLEGAVTVVGTTNGEPCDDSLSDLAVGLGVTLVKLGGLYHGERLTKYNRLISIEEELAQQGRLGSGNARFPLSAGEQEEASSTAHS</sequence>
<keyword evidence="5" id="KW-0456">Lyase</keyword>
<name>A0A9Q1CW11_CONCO</name>
<dbReference type="GO" id="GO:0000015">
    <property type="term" value="C:phosphopyruvate hydratase complex"/>
    <property type="evidence" value="ECO:0007669"/>
    <property type="project" value="InterPro"/>
</dbReference>
<dbReference type="GO" id="GO:0006096">
    <property type="term" value="P:glycolytic process"/>
    <property type="evidence" value="ECO:0007669"/>
    <property type="project" value="UniProtKB-KW"/>
</dbReference>
<evidence type="ECO:0000259" key="9">
    <source>
        <dbReference type="SMART" id="SM01193"/>
    </source>
</evidence>
<dbReference type="EC" id="4.2.1.11" evidence="3"/>
<dbReference type="PANTHER" id="PTHR11902">
    <property type="entry name" value="ENOLASE"/>
    <property type="match status" value="1"/>
</dbReference>
<dbReference type="PANTHER" id="PTHR11902:SF30">
    <property type="entry name" value="ENOLASE 4"/>
    <property type="match status" value="1"/>
</dbReference>
<keyword evidence="11" id="KW-1185">Reference proteome</keyword>
<feature type="compositionally biased region" description="Basic and acidic residues" evidence="7">
    <location>
        <begin position="1"/>
        <end position="12"/>
    </location>
</feature>
<feature type="region of interest" description="Disordered" evidence="7">
    <location>
        <begin position="551"/>
        <end position="573"/>
    </location>
</feature>
<evidence type="ECO:0000256" key="2">
    <source>
        <dbReference type="ARBA" id="ARBA00009604"/>
    </source>
</evidence>
<feature type="region of interest" description="Disordered" evidence="7">
    <location>
        <begin position="177"/>
        <end position="232"/>
    </location>
</feature>
<evidence type="ECO:0000256" key="3">
    <source>
        <dbReference type="ARBA" id="ARBA00012058"/>
    </source>
</evidence>
<dbReference type="InterPro" id="IPR020810">
    <property type="entry name" value="Enolase_C"/>
</dbReference>
<feature type="region of interest" description="Disordered" evidence="7">
    <location>
        <begin position="30"/>
        <end position="49"/>
    </location>
</feature>
<dbReference type="OrthoDB" id="10009078at2759"/>
<accession>A0A9Q1CW11</accession>
<dbReference type="AlphaFoldDB" id="A0A9Q1CW11"/>
<dbReference type="PRINTS" id="PR00148">
    <property type="entry name" value="ENOLASE"/>
</dbReference>
<dbReference type="Pfam" id="PF00113">
    <property type="entry name" value="Enolase_C"/>
    <property type="match status" value="1"/>
</dbReference>
<feature type="region of interest" description="Disordered" evidence="7">
    <location>
        <begin position="59"/>
        <end position="129"/>
    </location>
</feature>
<feature type="domain" description="Enolase N-terminal" evidence="9">
    <location>
        <begin position="101"/>
        <end position="262"/>
    </location>
</feature>
<dbReference type="SMART" id="SM01193">
    <property type="entry name" value="Enolase_N"/>
    <property type="match status" value="1"/>
</dbReference>
<dbReference type="Gene3D" id="3.20.20.120">
    <property type="entry name" value="Enolase-like C-terminal domain"/>
    <property type="match status" value="1"/>
</dbReference>
<evidence type="ECO:0000256" key="7">
    <source>
        <dbReference type="SAM" id="MobiDB-lite"/>
    </source>
</evidence>
<comment type="similarity">
    <text evidence="2">Belongs to the enolase family.</text>
</comment>
<gene>
    <name evidence="10" type="ORF">COCON_G00225320</name>
</gene>
<protein>
    <recommendedName>
        <fullName evidence="3">phosphopyruvate hydratase</fullName>
        <ecNumber evidence="3">4.2.1.11</ecNumber>
    </recommendedName>
    <alternativeName>
        <fullName evidence="6">2-phospho-D-glycerate hydro-lyase</fullName>
    </alternativeName>
</protein>
<dbReference type="GO" id="GO:0004634">
    <property type="term" value="F:phosphopyruvate hydratase activity"/>
    <property type="evidence" value="ECO:0007669"/>
    <property type="project" value="UniProtKB-EC"/>
</dbReference>
<evidence type="ECO:0000256" key="6">
    <source>
        <dbReference type="ARBA" id="ARBA00031125"/>
    </source>
</evidence>
<dbReference type="InterPro" id="IPR036849">
    <property type="entry name" value="Enolase-like_C_sf"/>
</dbReference>
<dbReference type="Gene3D" id="3.30.390.10">
    <property type="entry name" value="Enolase-like, N-terminal domain"/>
    <property type="match status" value="1"/>
</dbReference>
<evidence type="ECO:0000259" key="8">
    <source>
        <dbReference type="SMART" id="SM01192"/>
    </source>
</evidence>
<reference evidence="10" key="1">
    <citation type="journal article" date="2023" name="Science">
        <title>Genome structures resolve the early diversification of teleost fishes.</title>
        <authorList>
            <person name="Parey E."/>
            <person name="Louis A."/>
            <person name="Montfort J."/>
            <person name="Bouchez O."/>
            <person name="Roques C."/>
            <person name="Iampietro C."/>
            <person name="Lluch J."/>
            <person name="Castinel A."/>
            <person name="Donnadieu C."/>
            <person name="Desvignes T."/>
            <person name="Floi Bucao C."/>
            <person name="Jouanno E."/>
            <person name="Wen M."/>
            <person name="Mejri S."/>
            <person name="Dirks R."/>
            <person name="Jansen H."/>
            <person name="Henkel C."/>
            <person name="Chen W.J."/>
            <person name="Zahm M."/>
            <person name="Cabau C."/>
            <person name="Klopp C."/>
            <person name="Thompson A.W."/>
            <person name="Robinson-Rechavi M."/>
            <person name="Braasch I."/>
            <person name="Lecointre G."/>
            <person name="Bobe J."/>
            <person name="Postlethwait J.H."/>
            <person name="Berthelot C."/>
            <person name="Roest Crollius H."/>
            <person name="Guiguen Y."/>
        </authorList>
    </citation>
    <scope>NUCLEOTIDE SEQUENCE</scope>
    <source>
        <strain evidence="10">Concon-B</strain>
    </source>
</reference>
<dbReference type="InterPro" id="IPR029017">
    <property type="entry name" value="Enolase-like_N"/>
</dbReference>
<comment type="caution">
    <text evidence="10">The sequence shown here is derived from an EMBL/GenBank/DDBJ whole genome shotgun (WGS) entry which is preliminary data.</text>
</comment>
<organism evidence="10 11">
    <name type="scientific">Conger conger</name>
    <name type="common">Conger eel</name>
    <name type="synonym">Muraena conger</name>
    <dbReference type="NCBI Taxonomy" id="82655"/>
    <lineage>
        <taxon>Eukaryota</taxon>
        <taxon>Metazoa</taxon>
        <taxon>Chordata</taxon>
        <taxon>Craniata</taxon>
        <taxon>Vertebrata</taxon>
        <taxon>Euteleostomi</taxon>
        <taxon>Actinopterygii</taxon>
        <taxon>Neopterygii</taxon>
        <taxon>Teleostei</taxon>
        <taxon>Anguilliformes</taxon>
        <taxon>Congridae</taxon>
        <taxon>Conger</taxon>
    </lineage>
</organism>